<dbReference type="Pfam" id="PF13517">
    <property type="entry name" value="FG-GAP_3"/>
    <property type="match status" value="2"/>
</dbReference>
<dbReference type="InterPro" id="IPR038765">
    <property type="entry name" value="Papain-like_cys_pep_sf"/>
</dbReference>
<protein>
    <submittedName>
        <fullName evidence="3">VCBS repeat protein</fullName>
    </submittedName>
</protein>
<sequence length="461" mass="48424">MRTKVKLATSGLLLAVLAGIANGGLAHAQPDVVSGGGEANISAAGALQSQLAATATVTRSEVLARAASWNGVPYSQTSHHPTPYGTYRQDCSGFVSMTWGVPAGSTGGTNTVGLTGLGTVIPKNDLKPGDALIDALGDNNTRHVVLFEKWVDASRTSYWGYEQSGPNGSLGAKHHVVPYPYFGSGADYRPYRYDNIVDDVVLPAGASLSGDSKADIATVLPNGDVKAWRNGRGLTPSPWDAEATIATGFADDNLFCPDLDGDGRKDIAVVLANGDVKAWHNGRGITPSPWDGEATIATGFAKDNLFFADIDGDRKDDIITVLANGDVKVWHNGRGITPSPWDGEATIATGFAKDNLFFADIDGDGKDDIATVMPNGDVKVWHNGRGITPSPWDGEATIATGFSKDNLFFANVDGDGKDDIATVLANGDVKVWHNGRGITPSPWDGEATIATGFTEDNLHFA</sequence>
<feature type="chain" id="PRO_5018199321" evidence="2">
    <location>
        <begin position="29"/>
        <end position="461"/>
    </location>
</feature>
<dbReference type="InterPro" id="IPR028994">
    <property type="entry name" value="Integrin_alpha_N"/>
</dbReference>
<evidence type="ECO:0000256" key="1">
    <source>
        <dbReference type="ARBA" id="ARBA00022729"/>
    </source>
</evidence>
<dbReference type="AlphaFoldDB" id="A0A2S6GDC5"/>
<keyword evidence="1 2" id="KW-0732">Signal</keyword>
<dbReference type="PANTHER" id="PTHR44103">
    <property type="entry name" value="PROPROTEIN CONVERTASE P"/>
    <property type="match status" value="1"/>
</dbReference>
<reference evidence="3 4" key="1">
    <citation type="submission" date="2018-02" db="EMBL/GenBank/DDBJ databases">
        <title>Genomic Encyclopedia of Archaeal and Bacterial Type Strains, Phase II (KMG-II): from individual species to whole genera.</title>
        <authorList>
            <person name="Goeker M."/>
        </authorList>
    </citation>
    <scope>NUCLEOTIDE SEQUENCE [LARGE SCALE GENOMIC DNA]</scope>
    <source>
        <strain evidence="3 4">YU 961-1</strain>
    </source>
</reference>
<evidence type="ECO:0000313" key="3">
    <source>
        <dbReference type="EMBL" id="PPK63255.1"/>
    </source>
</evidence>
<comment type="caution">
    <text evidence="3">The sequence shown here is derived from an EMBL/GenBank/DDBJ whole genome shotgun (WGS) entry which is preliminary data.</text>
</comment>
<dbReference type="PANTHER" id="PTHR44103:SF1">
    <property type="entry name" value="PROPROTEIN CONVERTASE P"/>
    <property type="match status" value="1"/>
</dbReference>
<organism evidence="3 4">
    <name type="scientific">Actinokineospora auranticolor</name>
    <dbReference type="NCBI Taxonomy" id="155976"/>
    <lineage>
        <taxon>Bacteria</taxon>
        <taxon>Bacillati</taxon>
        <taxon>Actinomycetota</taxon>
        <taxon>Actinomycetes</taxon>
        <taxon>Pseudonocardiales</taxon>
        <taxon>Pseudonocardiaceae</taxon>
        <taxon>Actinokineospora</taxon>
    </lineage>
</organism>
<dbReference type="SUPFAM" id="SSF54001">
    <property type="entry name" value="Cysteine proteinases"/>
    <property type="match status" value="1"/>
</dbReference>
<dbReference type="Proteomes" id="UP000239203">
    <property type="component" value="Unassembled WGS sequence"/>
</dbReference>
<dbReference type="OrthoDB" id="9815928at2"/>
<keyword evidence="4" id="KW-1185">Reference proteome</keyword>
<dbReference type="Gene3D" id="3.90.1720.10">
    <property type="entry name" value="endopeptidase domain like (from Nostoc punctiforme)"/>
    <property type="match status" value="1"/>
</dbReference>
<dbReference type="EMBL" id="PTIX01000030">
    <property type="protein sequence ID" value="PPK63255.1"/>
    <property type="molecule type" value="Genomic_DNA"/>
</dbReference>
<dbReference type="SUPFAM" id="SSF69318">
    <property type="entry name" value="Integrin alpha N-terminal domain"/>
    <property type="match status" value="1"/>
</dbReference>
<feature type="signal peptide" evidence="2">
    <location>
        <begin position="1"/>
        <end position="28"/>
    </location>
</feature>
<name>A0A2S6GDC5_9PSEU</name>
<dbReference type="InterPro" id="IPR013517">
    <property type="entry name" value="FG-GAP"/>
</dbReference>
<dbReference type="RefSeq" id="WP_104482904.1">
    <property type="nucleotide sequence ID" value="NZ_CP154825.1"/>
</dbReference>
<evidence type="ECO:0000256" key="2">
    <source>
        <dbReference type="SAM" id="SignalP"/>
    </source>
</evidence>
<evidence type="ECO:0000313" key="4">
    <source>
        <dbReference type="Proteomes" id="UP000239203"/>
    </source>
</evidence>
<gene>
    <name evidence="3" type="ORF">CLV40_13047</name>
</gene>
<accession>A0A2S6GDC5</accession>
<proteinExistence type="predicted"/>